<protein>
    <recommendedName>
        <fullName evidence="4">Outer membrane protein beta-barrel domain-containing protein</fullName>
    </recommendedName>
</protein>
<dbReference type="Gene3D" id="2.40.160.170">
    <property type="match status" value="1"/>
</dbReference>
<evidence type="ECO:0000313" key="3">
    <source>
        <dbReference type="Proteomes" id="UP000195273"/>
    </source>
</evidence>
<evidence type="ECO:0000256" key="1">
    <source>
        <dbReference type="SAM" id="SignalP"/>
    </source>
</evidence>
<proteinExistence type="predicted"/>
<dbReference type="RefSeq" id="WP_087212003.1">
    <property type="nucleotide sequence ID" value="NZ_CP021431.1"/>
</dbReference>
<dbReference type="OrthoDB" id="7853416at2"/>
<reference evidence="2 3" key="1">
    <citation type="submission" date="2017-05" db="EMBL/GenBank/DDBJ databases">
        <title>Genome Sequence of Loktanella vestfoldensis Strain SMR4r Isolated from a Culture of the Diatom Skeletonema marinoi.</title>
        <authorList>
            <person name="Topel M."/>
            <person name="Pinder M.I.M."/>
            <person name="Johansson O.N."/>
            <person name="Kourtchenko O."/>
            <person name="Godhe A."/>
            <person name="Clarke A.K."/>
        </authorList>
    </citation>
    <scope>NUCLEOTIDE SEQUENCE [LARGE SCALE GENOMIC DNA]</scope>
    <source>
        <strain evidence="2 3">SMR4r</strain>
    </source>
</reference>
<feature type="chain" id="PRO_5013254038" description="Outer membrane protein beta-barrel domain-containing protein" evidence="1">
    <location>
        <begin position="21"/>
        <end position="196"/>
    </location>
</feature>
<name>A0A1Y0EHY4_9RHOB</name>
<gene>
    <name evidence="2" type="ORF">LOKVESSMR4R_03774</name>
</gene>
<sequence length="196" mass="20185">MAFRNLTALALCAMAMPAAAQDRGAVSAGLGVTSFGYSLEGGYQLRPTLGLRGMIMGGFSIDDTFDYEDTAVTGTADLAGGAVLADYYPLANGWRMSGGLFFSNTDVTGSFTQGAVTYDGKLAFEKDVAPLLTTGFRTGFGSGWALSGDIGVIVSSLQASSGNTDPTVQTALSDTNVDLADVPVFPFAGIAVVYTH</sequence>
<dbReference type="EMBL" id="CP021431">
    <property type="protein sequence ID" value="ARU03039.1"/>
    <property type="molecule type" value="Genomic_DNA"/>
</dbReference>
<evidence type="ECO:0000313" key="2">
    <source>
        <dbReference type="EMBL" id="ARU03039.1"/>
    </source>
</evidence>
<keyword evidence="3" id="KW-1185">Reference proteome</keyword>
<dbReference type="Proteomes" id="UP000195273">
    <property type="component" value="Chromosome"/>
</dbReference>
<dbReference type="AlphaFoldDB" id="A0A1Y0EHY4"/>
<organism evidence="2 3">
    <name type="scientific">Yoonia vestfoldensis</name>
    <dbReference type="NCBI Taxonomy" id="245188"/>
    <lineage>
        <taxon>Bacteria</taxon>
        <taxon>Pseudomonadati</taxon>
        <taxon>Pseudomonadota</taxon>
        <taxon>Alphaproteobacteria</taxon>
        <taxon>Rhodobacterales</taxon>
        <taxon>Paracoccaceae</taxon>
        <taxon>Yoonia</taxon>
    </lineage>
</organism>
<dbReference type="KEGG" id="lvs:LOKVESSMR4R_03774"/>
<feature type="signal peptide" evidence="1">
    <location>
        <begin position="1"/>
        <end position="20"/>
    </location>
</feature>
<accession>A0A1Y0EHY4</accession>
<keyword evidence="1" id="KW-0732">Signal</keyword>
<evidence type="ECO:0008006" key="4">
    <source>
        <dbReference type="Google" id="ProtNLM"/>
    </source>
</evidence>